<dbReference type="GO" id="GO:0004519">
    <property type="term" value="F:endonuclease activity"/>
    <property type="evidence" value="ECO:0007669"/>
    <property type="project" value="UniProtKB-KW"/>
</dbReference>
<dbReference type="PANTHER" id="PTHR47027:SF20">
    <property type="entry name" value="REVERSE TRANSCRIPTASE-LIKE PROTEIN WITH RNA-DIRECTED DNA POLYMERASE DOMAIN"/>
    <property type="match status" value="1"/>
</dbReference>
<dbReference type="InterPro" id="IPR036691">
    <property type="entry name" value="Endo/exonu/phosph_ase_sf"/>
</dbReference>
<keyword evidence="2" id="KW-0255">Endonuclease</keyword>
<protein>
    <submittedName>
        <fullName evidence="2">Putative endonuclease-reverse transcriptase</fullName>
    </submittedName>
</protein>
<dbReference type="PANTHER" id="PTHR47027">
    <property type="entry name" value="REVERSE TRANSCRIPTASE DOMAIN-CONTAINING PROTEIN"/>
    <property type="match status" value="1"/>
</dbReference>
<dbReference type="SUPFAM" id="SSF56219">
    <property type="entry name" value="DNase I-like"/>
    <property type="match status" value="1"/>
</dbReference>
<dbReference type="PROSITE" id="PS50878">
    <property type="entry name" value="RT_POL"/>
    <property type="match status" value="1"/>
</dbReference>
<keyword evidence="2" id="KW-0695">RNA-directed DNA polymerase</keyword>
<dbReference type="Gene3D" id="3.60.10.10">
    <property type="entry name" value="Endonuclease/exonuclease/phosphatase"/>
    <property type="match status" value="1"/>
</dbReference>
<name>A0A023F5J8_TRIIF</name>
<dbReference type="GO" id="GO:0003964">
    <property type="term" value="F:RNA-directed DNA polymerase activity"/>
    <property type="evidence" value="ECO:0007669"/>
    <property type="project" value="UniProtKB-KW"/>
</dbReference>
<dbReference type="Pfam" id="PF14529">
    <property type="entry name" value="Exo_endo_phos_2"/>
    <property type="match status" value="1"/>
</dbReference>
<proteinExistence type="evidence at transcript level"/>
<dbReference type="SUPFAM" id="SSF56672">
    <property type="entry name" value="DNA/RNA polymerases"/>
    <property type="match status" value="1"/>
</dbReference>
<dbReference type="AlphaFoldDB" id="A0A023F5J8"/>
<evidence type="ECO:0000313" key="2">
    <source>
        <dbReference type="EMBL" id="JAC16921.1"/>
    </source>
</evidence>
<feature type="non-terminal residue" evidence="2">
    <location>
        <position position="1081"/>
    </location>
</feature>
<dbReference type="PRINTS" id="PR01345">
    <property type="entry name" value="CERVTRCPTASE"/>
</dbReference>
<dbReference type="InterPro" id="IPR043128">
    <property type="entry name" value="Rev_trsase/Diguanyl_cyclase"/>
</dbReference>
<organism evidence="2">
    <name type="scientific">Triatoma infestans</name>
    <name type="common">Assassin bug</name>
    <dbReference type="NCBI Taxonomy" id="30076"/>
    <lineage>
        <taxon>Eukaryota</taxon>
        <taxon>Metazoa</taxon>
        <taxon>Ecdysozoa</taxon>
        <taxon>Arthropoda</taxon>
        <taxon>Hexapoda</taxon>
        <taxon>Insecta</taxon>
        <taxon>Pterygota</taxon>
        <taxon>Neoptera</taxon>
        <taxon>Paraneoptera</taxon>
        <taxon>Hemiptera</taxon>
        <taxon>Heteroptera</taxon>
        <taxon>Panheteroptera</taxon>
        <taxon>Cimicomorpha</taxon>
        <taxon>Reduviidae</taxon>
        <taxon>Triatominae</taxon>
        <taxon>Triatoma</taxon>
    </lineage>
</organism>
<dbReference type="InterPro" id="IPR000477">
    <property type="entry name" value="RT_dom"/>
</dbReference>
<accession>A0A023F5J8</accession>
<keyword evidence="2" id="KW-0540">Nuclease</keyword>
<dbReference type="Pfam" id="PF00078">
    <property type="entry name" value="RVT_1"/>
    <property type="match status" value="1"/>
</dbReference>
<dbReference type="CDD" id="cd01650">
    <property type="entry name" value="RT_nLTR_like"/>
    <property type="match status" value="1"/>
</dbReference>
<dbReference type="Gene3D" id="3.30.70.270">
    <property type="match status" value="1"/>
</dbReference>
<dbReference type="InterPro" id="IPR043502">
    <property type="entry name" value="DNA/RNA_pol_sf"/>
</dbReference>
<feature type="domain" description="Reverse transcriptase" evidence="1">
    <location>
        <begin position="496"/>
        <end position="768"/>
    </location>
</feature>
<keyword evidence="2" id="KW-0378">Hydrolase</keyword>
<keyword evidence="2" id="KW-0548">Nucleotidyltransferase</keyword>
<dbReference type="InterPro" id="IPR005135">
    <property type="entry name" value="Endo/exonuclease/phosphatase"/>
</dbReference>
<dbReference type="EMBL" id="GBBI01001791">
    <property type="protein sequence ID" value="JAC16921.1"/>
    <property type="molecule type" value="mRNA"/>
</dbReference>
<feature type="non-terminal residue" evidence="2">
    <location>
        <position position="1"/>
    </location>
</feature>
<reference evidence="2" key="1">
    <citation type="journal article" date="2014" name="PLoS Negl. Trop. Dis.">
        <title>An updated insight into the Sialotranscriptome of Triatoma infestans: developmental stage and geographic variations.</title>
        <authorList>
            <person name="Schwarz A."/>
            <person name="Medrano-Mercado N."/>
            <person name="Schaub G.A."/>
            <person name="Struchiner C.J."/>
            <person name="Bargues M.D."/>
            <person name="Levy M.Z."/>
            <person name="Ribeiro J.M."/>
        </authorList>
    </citation>
    <scope>NUCLEOTIDE SEQUENCE</scope>
    <source>
        <strain evidence="2">Chile</strain>
        <tissue evidence="2">Salivary glands</tissue>
    </source>
</reference>
<sequence>KKLNVISFNVAGLKAKLNDPYFLNFIKAFDVFVLFETFLTDVNFSYCKKVFKEYNICFIPAKKVSRFSRAMGGELFGIKASIPTNLIHFVKIDNIDLISVNVFSVKFFIFPVYINCNFWENHFSKISNFFAEHNSCNFILVGDCNVRLAASQTISEDMFIDNVKCRLHRNSKDRVLDGRGKSFLELCDDNNLIILNGRFPGDVDGEFTYVSKMGASVIDICAVSASCISLIDDFKVLPENFSDHQPLNIVINFEPSTDTTVLPLMPQLPWSKHMANNYKTKLELFFNSTVFFPAELQNWLNVFTDAIKSCCPTSNYAPSFIRAIKNKPWFDGICVRARRRSFKLLNLFRSSNSVIVRNAYVEANKQYKFVCANKMKEYYSSLVSRCCSIKDSKELWHIFNQLKNKNFVCGNNITMTAWVTHFSNLLNPSGFNLSIQYAEPLIFNPLLDDPFTFDELRAAISNLKDNKAPGLDRITAEFYKNAPDIMLERLLSFFNHLYSVGSTPSSFSKAIVFPLFKRGEINNVVNYRGISCMDAVAKIFTGILLRRLETYISANNLLSEYQAGFRRGYSTLDNLFVLCNIIKLKFLRRAKKVYCFFVDFSAAFDRVNRSALFLKLLNLGVSSKFVTILRALYRETLCAVRGGNGISEFFSVASGVRQGCLLSPILFSVFVDDLPGLLEGGVRVADTVVKILMYADDIVILDENPLQLQRNINILESYCQHWGLEVNLKKSQIVVFRKGGRLSGKEKWRYGDQEIEVVNNYKYLGVTMTPRLSFDTHIKEKVSAAKLALNSVWMGVISTKMVPLSHKYQIFNSVCRAIACYAAQIWGFQRYEALEKLLRFFIKKLFSLPSITPNYMLYLETGVDLLEVFTLSLHFRYCLKVLEFPAHRLPRILALEVIRRRTFWFEKWVVLAQKYNCELELSANNVMLLERQLSVLLDKIRLASMDESVMRAGQSSRFLFYKKLDLRVRIFSFDADCPSKHLSLNDLRWLFKMRGELLFLNFTPWAEREIELCSLCNRRAKEDIVHFLAECPILAEFRLLYLGVRTLSLQSLRCLLNSLNCKGLIKYVRSAWFYRYELVQE</sequence>
<keyword evidence="2" id="KW-0808">Transferase</keyword>
<evidence type="ECO:0000259" key="1">
    <source>
        <dbReference type="PROSITE" id="PS50878"/>
    </source>
</evidence>